<evidence type="ECO:0000313" key="2">
    <source>
        <dbReference type="EMBL" id="SEH07249.1"/>
    </source>
</evidence>
<name>A0A1H6FD57_9GAMM</name>
<sequence length="70" mass="7766">MGKSSPDFDRLVVEIIRRHCGDITEGAVSSRTSKGGNYLSVTVNIQAQSREQLDNLYQELSGHEQVTMVL</sequence>
<dbReference type="EMBL" id="FMSV02000528">
    <property type="protein sequence ID" value="SEH07249.1"/>
    <property type="molecule type" value="Genomic_DNA"/>
</dbReference>
<dbReference type="InterPro" id="IPR027471">
    <property type="entry name" value="YbeD-like_sf"/>
</dbReference>
<dbReference type="SUPFAM" id="SSF117991">
    <property type="entry name" value="YbeD/HP0495-like"/>
    <property type="match status" value="1"/>
</dbReference>
<accession>A0A1H6FD57</accession>
<dbReference type="InterPro" id="IPR007454">
    <property type="entry name" value="UPF0250_YbeD-like"/>
</dbReference>
<dbReference type="OrthoDB" id="9793424at2"/>
<dbReference type="AlphaFoldDB" id="A0A1H6FD57"/>
<proteinExistence type="inferred from homology"/>
<dbReference type="GO" id="GO:0005829">
    <property type="term" value="C:cytosol"/>
    <property type="evidence" value="ECO:0007669"/>
    <property type="project" value="TreeGrafter"/>
</dbReference>
<keyword evidence="3" id="KW-1185">Reference proteome</keyword>
<dbReference type="PANTHER" id="PTHR38036">
    <property type="entry name" value="UPF0250 PROTEIN YBED"/>
    <property type="match status" value="1"/>
</dbReference>
<gene>
    <name evidence="2" type="ORF">MBHS_03124</name>
</gene>
<comment type="similarity">
    <text evidence="1">Belongs to the UPF0250 family.</text>
</comment>
<dbReference type="Pfam" id="PF04359">
    <property type="entry name" value="DUF493"/>
    <property type="match status" value="1"/>
</dbReference>
<protein>
    <submittedName>
        <fullName evidence="2">Uncharacterized protein</fullName>
    </submittedName>
</protein>
<evidence type="ECO:0000313" key="3">
    <source>
        <dbReference type="Proteomes" id="UP000236724"/>
    </source>
</evidence>
<reference evidence="2 3" key="1">
    <citation type="submission" date="2016-10" db="EMBL/GenBank/DDBJ databases">
        <authorList>
            <person name="de Groot N.N."/>
        </authorList>
    </citation>
    <scope>NUCLEOTIDE SEQUENCE [LARGE SCALE GENOMIC DNA]</scope>
    <source>
        <strain evidence="2">MBHS1</strain>
    </source>
</reference>
<dbReference type="Gene3D" id="3.30.70.260">
    <property type="match status" value="1"/>
</dbReference>
<dbReference type="Proteomes" id="UP000236724">
    <property type="component" value="Unassembled WGS sequence"/>
</dbReference>
<organism evidence="2 3">
    <name type="scientific">Candidatus Venteria ishoeyi</name>
    <dbReference type="NCBI Taxonomy" id="1899563"/>
    <lineage>
        <taxon>Bacteria</taxon>
        <taxon>Pseudomonadati</taxon>
        <taxon>Pseudomonadota</taxon>
        <taxon>Gammaproteobacteria</taxon>
        <taxon>Thiotrichales</taxon>
        <taxon>Thiotrichaceae</taxon>
        <taxon>Venteria</taxon>
    </lineage>
</organism>
<dbReference type="PANTHER" id="PTHR38036:SF1">
    <property type="entry name" value="UPF0250 PROTEIN YBED"/>
    <property type="match status" value="1"/>
</dbReference>
<evidence type="ECO:0000256" key="1">
    <source>
        <dbReference type="ARBA" id="ARBA00008460"/>
    </source>
</evidence>